<name>A0A0D3KE93_EMIH1</name>
<feature type="compositionally biased region" description="Polar residues" evidence="4">
    <location>
        <begin position="581"/>
        <end position="590"/>
    </location>
</feature>
<dbReference type="GO" id="GO:0005523">
    <property type="term" value="F:tropomyosin binding"/>
    <property type="evidence" value="ECO:0007669"/>
    <property type="project" value="InterPro"/>
</dbReference>
<organism evidence="5 6">
    <name type="scientific">Emiliania huxleyi (strain CCMP1516)</name>
    <dbReference type="NCBI Taxonomy" id="280463"/>
    <lineage>
        <taxon>Eukaryota</taxon>
        <taxon>Haptista</taxon>
        <taxon>Haptophyta</taxon>
        <taxon>Prymnesiophyceae</taxon>
        <taxon>Isochrysidales</taxon>
        <taxon>Noelaerhabdaceae</taxon>
        <taxon>Emiliania</taxon>
    </lineage>
</organism>
<feature type="compositionally biased region" description="Low complexity" evidence="4">
    <location>
        <begin position="699"/>
        <end position="715"/>
    </location>
</feature>
<feature type="region of interest" description="Disordered" evidence="4">
    <location>
        <begin position="74"/>
        <end position="103"/>
    </location>
</feature>
<keyword evidence="2" id="KW-0963">Cytoplasm</keyword>
<protein>
    <recommendedName>
        <fullName evidence="7">Tropomodulin</fullName>
    </recommendedName>
</protein>
<dbReference type="PANTHER" id="PTHR10901">
    <property type="entry name" value="TROPOMODULIN"/>
    <property type="match status" value="1"/>
</dbReference>
<reference evidence="5" key="2">
    <citation type="submission" date="2024-10" db="UniProtKB">
        <authorList>
            <consortium name="EnsemblProtists"/>
        </authorList>
    </citation>
    <scope>IDENTIFICATION</scope>
</reference>
<sequence>MSIKARMAAYQASLAEDSKDVPTSAEVFLPFPARPDALASHKAVIAAQVIASKPPVDAPRTTLRERQAAYAESTAAINAERGVDPPPGGKSAAKQGSEPAAVEEPLETLLPRLEAGEVNAVDLTFHGELTRLSQAAKSEAIGRLARAGEAIETLKLNSIGLDNSNADALAHLIRGNARLWALQLEGNALTEPGIVTIAAAMDAHPSLTEVSFASQKATISTPAVSRLIDAMEATPNLISCNVGSLRDDTMRRRHQAACMANTDKMRQRRNAQRKAEGTAASDGGATRRRSLTVGTTQATTGSITRVLGDATRTVDWQAEAARIGASEPFEYGLPPDTVDKAAAASGGVYTAANGLWARGLLEEDRARASLEERLGVVRAFRTNRRIHTVLMPNLVPSGTDSDTFAAAWASILALARAVGSPSCKLAELRLANQRSTHTQAAEEAMAEAVASNPNLRTMTLNTRSTRAREQIEKALQANMETMRRQRVEGGAGGAEAAAAAGREEVGGGLIAVEETREEPDALLAAQLSRAKPTAEVEIVRSMTWAPAMKKQQKPGFNIGAAAAQAGTHRLNRVGGGDESRSSLPSRTTAEPAQPAVLLKPTASASLGAARPSDVDKPKSAIDEFKAKAAARAEKGSPQAVRSSGADKPNSALEEFKAKAAARAAGLRDPASSLPDPTTTRVDSPSATRGYAPCAKVGGARRSPSRSSPRLAARQAALDETKASGPKVSTKLRQWPPP</sequence>
<feature type="region of interest" description="Disordered" evidence="4">
    <location>
        <begin position="570"/>
        <end position="737"/>
    </location>
</feature>
<feature type="region of interest" description="Disordered" evidence="4">
    <location>
        <begin position="263"/>
        <end position="296"/>
    </location>
</feature>
<evidence type="ECO:0000256" key="1">
    <source>
        <dbReference type="ARBA" id="ARBA00004245"/>
    </source>
</evidence>
<dbReference type="SUPFAM" id="SSF52047">
    <property type="entry name" value="RNI-like"/>
    <property type="match status" value="2"/>
</dbReference>
<accession>A0A0D3KE93</accession>
<evidence type="ECO:0000256" key="4">
    <source>
        <dbReference type="SAM" id="MobiDB-lite"/>
    </source>
</evidence>
<dbReference type="RefSeq" id="XP_005786507.1">
    <property type="nucleotide sequence ID" value="XM_005786450.1"/>
</dbReference>
<comment type="subcellular location">
    <subcellularLocation>
        <location evidence="1">Cytoplasm</location>
        <location evidence="1">Cytoskeleton</location>
    </subcellularLocation>
</comment>
<dbReference type="InterPro" id="IPR004934">
    <property type="entry name" value="TMOD"/>
</dbReference>
<dbReference type="GO" id="GO:0007015">
    <property type="term" value="P:actin filament organization"/>
    <property type="evidence" value="ECO:0007669"/>
    <property type="project" value="TreeGrafter"/>
</dbReference>
<dbReference type="OMA" id="NQRSTHT"/>
<evidence type="ECO:0000256" key="2">
    <source>
        <dbReference type="ARBA" id="ARBA00022490"/>
    </source>
</evidence>
<dbReference type="GeneID" id="17279349"/>
<dbReference type="PANTHER" id="PTHR10901:SF6">
    <property type="entry name" value="TROPOMODULIN, ISOFORM N"/>
    <property type="match status" value="1"/>
</dbReference>
<dbReference type="EnsemblProtists" id="EOD26369">
    <property type="protein sequence ID" value="EOD26369"/>
    <property type="gene ID" value="EMIHUDRAFT_205371"/>
</dbReference>
<evidence type="ECO:0000313" key="5">
    <source>
        <dbReference type="EnsemblProtists" id="EOD34078"/>
    </source>
</evidence>
<dbReference type="HOGENOM" id="CLU_376632_0_0_1"/>
<keyword evidence="6" id="KW-1185">Reference proteome</keyword>
<dbReference type="STRING" id="2903.R1DF23"/>
<dbReference type="Proteomes" id="UP000013827">
    <property type="component" value="Unassembled WGS sequence"/>
</dbReference>
<dbReference type="GO" id="GO:0005856">
    <property type="term" value="C:cytoskeleton"/>
    <property type="evidence" value="ECO:0007669"/>
    <property type="project" value="UniProtKB-SubCell"/>
</dbReference>
<evidence type="ECO:0000256" key="3">
    <source>
        <dbReference type="ARBA" id="ARBA00023212"/>
    </source>
</evidence>
<dbReference type="EnsemblProtists" id="EOD34078">
    <property type="protein sequence ID" value="EOD34078"/>
    <property type="gene ID" value="EMIHUDRAFT_228945"/>
</dbReference>
<dbReference type="InterPro" id="IPR032675">
    <property type="entry name" value="LRR_dom_sf"/>
</dbReference>
<dbReference type="PaxDb" id="2903-EOD26369"/>
<evidence type="ECO:0000313" key="6">
    <source>
        <dbReference type="Proteomes" id="UP000013827"/>
    </source>
</evidence>
<keyword evidence="3" id="KW-0206">Cytoskeleton</keyword>
<feature type="compositionally biased region" description="Low complexity" evidence="4">
    <location>
        <begin position="658"/>
        <end position="667"/>
    </location>
</feature>
<dbReference type="Gene3D" id="3.80.10.10">
    <property type="entry name" value="Ribonuclease Inhibitor"/>
    <property type="match status" value="2"/>
</dbReference>
<feature type="compositionally biased region" description="Basic and acidic residues" evidence="4">
    <location>
        <begin position="612"/>
        <end position="634"/>
    </location>
</feature>
<dbReference type="KEGG" id="ehx:EMIHUDRAFT_205371"/>
<reference evidence="6" key="1">
    <citation type="journal article" date="2013" name="Nature">
        <title>Pan genome of the phytoplankton Emiliania underpins its global distribution.</title>
        <authorList>
            <person name="Read B.A."/>
            <person name="Kegel J."/>
            <person name="Klute M.J."/>
            <person name="Kuo A."/>
            <person name="Lefebvre S.C."/>
            <person name="Maumus F."/>
            <person name="Mayer C."/>
            <person name="Miller J."/>
            <person name="Monier A."/>
            <person name="Salamov A."/>
            <person name="Young J."/>
            <person name="Aguilar M."/>
            <person name="Claverie J.M."/>
            <person name="Frickenhaus S."/>
            <person name="Gonzalez K."/>
            <person name="Herman E.K."/>
            <person name="Lin Y.C."/>
            <person name="Napier J."/>
            <person name="Ogata H."/>
            <person name="Sarno A.F."/>
            <person name="Shmutz J."/>
            <person name="Schroeder D."/>
            <person name="de Vargas C."/>
            <person name="Verret F."/>
            <person name="von Dassow P."/>
            <person name="Valentin K."/>
            <person name="Van de Peer Y."/>
            <person name="Wheeler G."/>
            <person name="Dacks J.B."/>
            <person name="Delwiche C.F."/>
            <person name="Dyhrman S.T."/>
            <person name="Glockner G."/>
            <person name="John U."/>
            <person name="Richards T."/>
            <person name="Worden A.Z."/>
            <person name="Zhang X."/>
            <person name="Grigoriev I.V."/>
            <person name="Allen A.E."/>
            <person name="Bidle K."/>
            <person name="Borodovsky M."/>
            <person name="Bowler C."/>
            <person name="Brownlee C."/>
            <person name="Cock J.M."/>
            <person name="Elias M."/>
            <person name="Gladyshev V.N."/>
            <person name="Groth M."/>
            <person name="Guda C."/>
            <person name="Hadaegh A."/>
            <person name="Iglesias-Rodriguez M.D."/>
            <person name="Jenkins J."/>
            <person name="Jones B.M."/>
            <person name="Lawson T."/>
            <person name="Leese F."/>
            <person name="Lindquist E."/>
            <person name="Lobanov A."/>
            <person name="Lomsadze A."/>
            <person name="Malik S.B."/>
            <person name="Marsh M.E."/>
            <person name="Mackinder L."/>
            <person name="Mock T."/>
            <person name="Mueller-Roeber B."/>
            <person name="Pagarete A."/>
            <person name="Parker M."/>
            <person name="Probert I."/>
            <person name="Quesneville H."/>
            <person name="Raines C."/>
            <person name="Rensing S.A."/>
            <person name="Riano-Pachon D.M."/>
            <person name="Richier S."/>
            <person name="Rokitta S."/>
            <person name="Shiraiwa Y."/>
            <person name="Soanes D.M."/>
            <person name="van der Giezen M."/>
            <person name="Wahlund T.M."/>
            <person name="Williams B."/>
            <person name="Wilson W."/>
            <person name="Wolfe G."/>
            <person name="Wurch L.L."/>
        </authorList>
    </citation>
    <scope>NUCLEOTIDE SEQUENCE</scope>
</reference>
<dbReference type="GeneID" id="17271915"/>
<feature type="compositionally biased region" description="Polar residues" evidence="4">
    <location>
        <begin position="674"/>
        <end position="686"/>
    </location>
</feature>
<dbReference type="KEGG" id="ehx:EMIHUDRAFT_228945"/>
<dbReference type="GO" id="GO:0051694">
    <property type="term" value="P:pointed-end actin filament capping"/>
    <property type="evidence" value="ECO:0007669"/>
    <property type="project" value="InterPro"/>
</dbReference>
<evidence type="ECO:0008006" key="7">
    <source>
        <dbReference type="Google" id="ProtNLM"/>
    </source>
</evidence>
<dbReference type="RefSeq" id="XP_005778798.1">
    <property type="nucleotide sequence ID" value="XM_005778741.1"/>
</dbReference>
<dbReference type="AlphaFoldDB" id="A0A0D3KE93"/>
<proteinExistence type="predicted"/>